<gene>
    <name evidence="4" type="ORF">TWF679_009335</name>
    <name evidence="3" type="ORF">TWF788_002895</name>
</gene>
<reference evidence="3 5" key="1">
    <citation type="submission" date="2019-06" db="EMBL/GenBank/DDBJ databases">
        <authorList>
            <person name="Palmer J.M."/>
        </authorList>
    </citation>
    <scope>NUCLEOTIDE SEQUENCE [LARGE SCALE GENOMIC DNA]</scope>
    <source>
        <strain evidence="4">TWF679</strain>
        <strain evidence="3 5">TWF788</strain>
    </source>
</reference>
<proteinExistence type="predicted"/>
<dbReference type="OrthoDB" id="5345973at2759"/>
<evidence type="ECO:0000313" key="3">
    <source>
        <dbReference type="EMBL" id="KAF3160758.1"/>
    </source>
</evidence>
<sequence length="268" mass="29882">MSITSTAKILGTVGPCQNPENVENKVKTRSSSNDGYILIDQENIIAKSLDHGSKLAIGIRKRVSHAYACELPSLSHRQIPKPGLPINSRTPSPIKEKDSEISMEDSIFNLLEQIEDQIADFQADFAKLKRAYKNPATSITKPKSCPGRPRPDPTSSYISHRTSSSVALQLEAEILKLRGRLEKRVSQDVVNRRRHVDKENISSELDTKHASLPADIHDAPTGFSRFEKEKIRMADVCEAFIGVVGFVHIVLAILYYFAKVAIFLFVML</sequence>
<keyword evidence="2" id="KW-0812">Transmembrane</keyword>
<feature type="region of interest" description="Disordered" evidence="1">
    <location>
        <begin position="137"/>
        <end position="161"/>
    </location>
</feature>
<protein>
    <submittedName>
        <fullName evidence="3">Uncharacterized protein</fullName>
    </submittedName>
</protein>
<evidence type="ECO:0000313" key="5">
    <source>
        <dbReference type="Proteomes" id="UP000479691"/>
    </source>
</evidence>
<dbReference type="Proteomes" id="UP000614610">
    <property type="component" value="Unassembled WGS sequence"/>
</dbReference>
<keyword evidence="2" id="KW-1133">Transmembrane helix</keyword>
<dbReference type="Proteomes" id="UP000479691">
    <property type="component" value="Unassembled WGS sequence"/>
</dbReference>
<feature type="region of interest" description="Disordered" evidence="1">
    <location>
        <begin position="80"/>
        <end position="99"/>
    </location>
</feature>
<dbReference type="EMBL" id="JAABOE010000159">
    <property type="protein sequence ID" value="KAF3160758.1"/>
    <property type="molecule type" value="Genomic_DNA"/>
</dbReference>
<feature type="transmembrane region" description="Helical" evidence="2">
    <location>
        <begin position="239"/>
        <end position="266"/>
    </location>
</feature>
<organism evidence="3 5">
    <name type="scientific">Orbilia oligospora</name>
    <name type="common">Nematode-trapping fungus</name>
    <name type="synonym">Arthrobotrys oligospora</name>
    <dbReference type="NCBI Taxonomy" id="2813651"/>
    <lineage>
        <taxon>Eukaryota</taxon>
        <taxon>Fungi</taxon>
        <taxon>Dikarya</taxon>
        <taxon>Ascomycota</taxon>
        <taxon>Pezizomycotina</taxon>
        <taxon>Orbiliomycetes</taxon>
        <taxon>Orbiliales</taxon>
        <taxon>Orbiliaceae</taxon>
        <taxon>Orbilia</taxon>
    </lineage>
</organism>
<dbReference type="AlphaFoldDB" id="A0A6G1M646"/>
<evidence type="ECO:0000313" key="4">
    <source>
        <dbReference type="EMBL" id="KAF3205319.1"/>
    </source>
</evidence>
<comment type="caution">
    <text evidence="3">The sequence shown here is derived from an EMBL/GenBank/DDBJ whole genome shotgun (WGS) entry which is preliminary data.</text>
</comment>
<evidence type="ECO:0000256" key="1">
    <source>
        <dbReference type="SAM" id="MobiDB-lite"/>
    </source>
</evidence>
<accession>A0A6G1M646</accession>
<keyword evidence="2" id="KW-0472">Membrane</keyword>
<evidence type="ECO:0000256" key="2">
    <source>
        <dbReference type="SAM" id="Phobius"/>
    </source>
</evidence>
<name>A0A6G1M646_ORBOL</name>
<dbReference type="EMBL" id="WIWT01000065">
    <property type="protein sequence ID" value="KAF3205319.1"/>
    <property type="molecule type" value="Genomic_DNA"/>
</dbReference>